<evidence type="ECO:0000313" key="3">
    <source>
        <dbReference type="Proteomes" id="UP000355283"/>
    </source>
</evidence>
<gene>
    <name evidence="2" type="ORF">NSK_005001</name>
</gene>
<comment type="caution">
    <text evidence="2">The sequence shown here is derived from an EMBL/GenBank/DDBJ whole genome shotgun (WGS) entry which is preliminary data.</text>
</comment>
<organism evidence="2 3">
    <name type="scientific">Nannochloropsis salina CCMP1776</name>
    <dbReference type="NCBI Taxonomy" id="1027361"/>
    <lineage>
        <taxon>Eukaryota</taxon>
        <taxon>Sar</taxon>
        <taxon>Stramenopiles</taxon>
        <taxon>Ochrophyta</taxon>
        <taxon>Eustigmatophyceae</taxon>
        <taxon>Eustigmatales</taxon>
        <taxon>Monodopsidaceae</taxon>
        <taxon>Microchloropsis</taxon>
        <taxon>Microchloropsis salina</taxon>
    </lineage>
</organism>
<evidence type="ECO:0000313" key="2">
    <source>
        <dbReference type="EMBL" id="TFJ83904.1"/>
    </source>
</evidence>
<keyword evidence="3" id="KW-1185">Reference proteome</keyword>
<protein>
    <submittedName>
        <fullName evidence="2">Uncharacterized protein</fullName>
    </submittedName>
</protein>
<proteinExistence type="predicted"/>
<feature type="region of interest" description="Disordered" evidence="1">
    <location>
        <begin position="65"/>
        <end position="88"/>
    </location>
</feature>
<accession>A0A4D9CZB9</accession>
<dbReference type="AlphaFoldDB" id="A0A4D9CZB9"/>
<dbReference type="EMBL" id="SDOX01000021">
    <property type="protein sequence ID" value="TFJ83904.1"/>
    <property type="molecule type" value="Genomic_DNA"/>
</dbReference>
<dbReference type="Proteomes" id="UP000355283">
    <property type="component" value="Unassembled WGS sequence"/>
</dbReference>
<evidence type="ECO:0000256" key="1">
    <source>
        <dbReference type="SAM" id="MobiDB-lite"/>
    </source>
</evidence>
<name>A0A4D9CZB9_9STRA</name>
<sequence>MYEDPDIAKKAQIPLISSGDPTLKYMITKDLSSEGRFDVPGGKRGACQKYLNLFAQKLVAARLEPTKNRSTVSNRDPPWCDSVDSNTV</sequence>
<reference evidence="2 3" key="1">
    <citation type="submission" date="2019-01" db="EMBL/GenBank/DDBJ databases">
        <title>Nuclear Genome Assembly of the Microalgal Biofuel strain Nannochloropsis salina CCMP1776.</title>
        <authorList>
            <person name="Hovde B."/>
        </authorList>
    </citation>
    <scope>NUCLEOTIDE SEQUENCE [LARGE SCALE GENOMIC DNA]</scope>
    <source>
        <strain evidence="2 3">CCMP1776</strain>
    </source>
</reference>